<gene>
    <name evidence="20" type="ORF">CEY00_Acc24075</name>
</gene>
<evidence type="ECO:0000256" key="7">
    <source>
        <dbReference type="ARBA" id="ARBA00022777"/>
    </source>
</evidence>
<evidence type="ECO:0000313" key="21">
    <source>
        <dbReference type="Proteomes" id="UP000241394"/>
    </source>
</evidence>
<evidence type="ECO:0000259" key="19">
    <source>
        <dbReference type="PROSITE" id="PS50026"/>
    </source>
</evidence>
<protein>
    <submittedName>
        <fullName evidence="20">Wall-associated receptor kinase</fullName>
    </submittedName>
</protein>
<keyword evidence="9 17" id="KW-1133">Transmembrane helix</keyword>
<evidence type="ECO:0000256" key="5">
    <source>
        <dbReference type="ARBA" id="ARBA00022729"/>
    </source>
</evidence>
<feature type="domain" description="Protein kinase" evidence="18">
    <location>
        <begin position="463"/>
        <end position="748"/>
    </location>
</feature>
<evidence type="ECO:0000256" key="12">
    <source>
        <dbReference type="ARBA" id="ARBA00023180"/>
    </source>
</evidence>
<dbReference type="SMART" id="SM00220">
    <property type="entry name" value="S_TKc"/>
    <property type="match status" value="1"/>
</dbReference>
<keyword evidence="2" id="KW-0723">Serine/threonine-protein kinase</keyword>
<dbReference type="InterPro" id="IPR001881">
    <property type="entry name" value="EGF-like_Ca-bd_dom"/>
</dbReference>
<dbReference type="InterPro" id="IPR011009">
    <property type="entry name" value="Kinase-like_dom_sf"/>
</dbReference>
<keyword evidence="6 16" id="KW-0547">Nucleotide-binding</keyword>
<keyword evidence="10 17" id="KW-0472">Membrane</keyword>
<dbReference type="FunCoup" id="A0A2R6Q120">
    <property type="interactions" value="259"/>
</dbReference>
<dbReference type="FunFam" id="3.30.200.20:FF:000043">
    <property type="entry name" value="Wall-associated receptor kinase 2"/>
    <property type="match status" value="1"/>
</dbReference>
<dbReference type="PROSITE" id="PS00108">
    <property type="entry name" value="PROTEIN_KINASE_ST"/>
    <property type="match status" value="1"/>
</dbReference>
<dbReference type="Proteomes" id="UP000241394">
    <property type="component" value="Chromosome LG21"/>
</dbReference>
<evidence type="ECO:0000256" key="6">
    <source>
        <dbReference type="ARBA" id="ARBA00022741"/>
    </source>
</evidence>
<evidence type="ECO:0000313" key="20">
    <source>
        <dbReference type="EMBL" id="PSS00108.1"/>
    </source>
</evidence>
<dbReference type="GO" id="GO:0007166">
    <property type="term" value="P:cell surface receptor signaling pathway"/>
    <property type="evidence" value="ECO:0007669"/>
    <property type="project" value="InterPro"/>
</dbReference>
<sequence length="796" mass="88440">MILTQKSICQEGMRESTMAVQGMLVLQLMLVVVVLVSTAIAAPTTVALKEHNCMQSCGNVIIPYPFGVEENCSLDEHYLITCNESKPYYGNMPILNISYEDAELRVMKLIARDCYNQSGSPLSNNSDAKLTLPKFSISNTKNKFTAVGCDTLGTIEVSRNNDLATTGCTSRCSNSSYVDDGICSGIGCCQSSIPRGVGNNYISLGSYKNHTDVWDFNPCSYAFVVEEGAFTFSKSYLRDFNEERLPMVIDWAVGNMTCQNAKTSEVSYACGFNSDCYDRENGLGYTCKCRNGYQGNPYLSDGCQGMDELHVGFIMLDYIAYGAFLIIASSGCLAEINECDDSNLNMCVHKNKCENKPLGNYTCHCPKGYHGDGRSDGEGCTANRFLIIQIVIGFFVGATAISICSSWLYWIFRKRKHIQLKEKFFRENGGLLLQQKLSRQERSTQDVMKIFTSEELKQATNNYDKSRIVGRGGNGTVYKGILGENREVAVKKSNKMVDENQIEQFVNEVVVLSQINHRNVVRLLGCCLETQVPLLVYEFITNGTVCDHIHNESYGSAISWEIRLRIAAETAGVLSYLHSAASVPIIHRDVKTANILLDDNYTAKVSDFGASRLVPLDQDQLATVVLGTFGYLDPEYFHSGQLTEKSDVYSFGVVLAELITGKKAVSFHGSEEERCLTKFFLSALKNDRLFQVVDERIVVEGNAEQLKEVANLARRCLKVKGEERPTMKQVAMELDRLIMKQIGKHPWAKTELNHEETQYLLGETPTAYEFGGNSNTIPGYDSMGAHIVVPILDGGR</sequence>
<dbReference type="InterPro" id="IPR008271">
    <property type="entry name" value="Ser/Thr_kinase_AS"/>
</dbReference>
<dbReference type="PROSITE" id="PS50026">
    <property type="entry name" value="EGF_3"/>
    <property type="match status" value="1"/>
</dbReference>
<keyword evidence="15" id="KW-0245">EGF-like domain</keyword>
<dbReference type="Pfam" id="PF13947">
    <property type="entry name" value="GUB_WAK_bind"/>
    <property type="match status" value="1"/>
</dbReference>
<evidence type="ECO:0000256" key="17">
    <source>
        <dbReference type="SAM" id="Phobius"/>
    </source>
</evidence>
<dbReference type="EMBL" id="NKQK01000021">
    <property type="protein sequence ID" value="PSS00108.1"/>
    <property type="molecule type" value="Genomic_DNA"/>
</dbReference>
<keyword evidence="12" id="KW-0325">Glycoprotein</keyword>
<dbReference type="GO" id="GO:0030247">
    <property type="term" value="F:polysaccharide binding"/>
    <property type="evidence" value="ECO:0007669"/>
    <property type="project" value="InterPro"/>
</dbReference>
<dbReference type="InParanoid" id="A0A2R6Q120"/>
<dbReference type="InterPro" id="IPR025287">
    <property type="entry name" value="WAK_GUB"/>
</dbReference>
<dbReference type="SMART" id="SM00181">
    <property type="entry name" value="EGF"/>
    <property type="match status" value="2"/>
</dbReference>
<evidence type="ECO:0000256" key="9">
    <source>
        <dbReference type="ARBA" id="ARBA00022989"/>
    </source>
</evidence>
<dbReference type="GO" id="GO:0005524">
    <property type="term" value="F:ATP binding"/>
    <property type="evidence" value="ECO:0007669"/>
    <property type="project" value="UniProtKB-UniRule"/>
</dbReference>
<evidence type="ECO:0000259" key="18">
    <source>
        <dbReference type="PROSITE" id="PS50011"/>
    </source>
</evidence>
<keyword evidence="8 16" id="KW-0067">ATP-binding</keyword>
<dbReference type="GO" id="GO:0005509">
    <property type="term" value="F:calcium ion binding"/>
    <property type="evidence" value="ECO:0007669"/>
    <property type="project" value="InterPro"/>
</dbReference>
<dbReference type="GO" id="GO:0005886">
    <property type="term" value="C:plasma membrane"/>
    <property type="evidence" value="ECO:0007669"/>
    <property type="project" value="TreeGrafter"/>
</dbReference>
<keyword evidence="5" id="KW-0732">Signal</keyword>
<dbReference type="InterPro" id="IPR001245">
    <property type="entry name" value="Ser-Thr/Tyr_kinase_cat_dom"/>
</dbReference>
<comment type="caution">
    <text evidence="15">Lacks conserved residue(s) required for the propagation of feature annotation.</text>
</comment>
<dbReference type="PROSITE" id="PS00107">
    <property type="entry name" value="PROTEIN_KINASE_ATP"/>
    <property type="match status" value="1"/>
</dbReference>
<evidence type="ECO:0000256" key="15">
    <source>
        <dbReference type="PROSITE-ProRule" id="PRU00076"/>
    </source>
</evidence>
<evidence type="ECO:0000256" key="11">
    <source>
        <dbReference type="ARBA" id="ARBA00023157"/>
    </source>
</evidence>
<dbReference type="SMART" id="SM00179">
    <property type="entry name" value="EGF_CA"/>
    <property type="match status" value="1"/>
</dbReference>
<dbReference type="SUPFAM" id="SSF56112">
    <property type="entry name" value="Protein kinase-like (PK-like)"/>
    <property type="match status" value="1"/>
</dbReference>
<evidence type="ECO:0000256" key="8">
    <source>
        <dbReference type="ARBA" id="ARBA00022840"/>
    </source>
</evidence>
<evidence type="ECO:0000256" key="3">
    <source>
        <dbReference type="ARBA" id="ARBA00022679"/>
    </source>
</evidence>
<feature type="domain" description="EGF-like" evidence="19">
    <location>
        <begin position="335"/>
        <end position="375"/>
    </location>
</feature>
<evidence type="ECO:0000256" key="2">
    <source>
        <dbReference type="ARBA" id="ARBA00022527"/>
    </source>
</evidence>
<dbReference type="PANTHER" id="PTHR27005:SF468">
    <property type="entry name" value="OS01G0310500 PROTEIN"/>
    <property type="match status" value="1"/>
</dbReference>
<dbReference type="Gene3D" id="2.10.25.10">
    <property type="entry name" value="Laminin"/>
    <property type="match status" value="1"/>
</dbReference>
<dbReference type="Gramene" id="PSS00108">
    <property type="protein sequence ID" value="PSS00108"/>
    <property type="gene ID" value="CEY00_Acc24075"/>
</dbReference>
<dbReference type="Gene3D" id="3.30.200.20">
    <property type="entry name" value="Phosphorylase Kinase, domain 1"/>
    <property type="match status" value="1"/>
</dbReference>
<dbReference type="OMA" id="QHKMKHR"/>
<dbReference type="STRING" id="1590841.A0A2R6Q120"/>
<dbReference type="PROSITE" id="PS50011">
    <property type="entry name" value="PROTEIN_KINASE_DOM"/>
    <property type="match status" value="1"/>
</dbReference>
<keyword evidence="7 20" id="KW-0418">Kinase</keyword>
<evidence type="ECO:0000256" key="16">
    <source>
        <dbReference type="PROSITE-ProRule" id="PRU10141"/>
    </source>
</evidence>
<dbReference type="CDD" id="cd14066">
    <property type="entry name" value="STKc_IRAK"/>
    <property type="match status" value="1"/>
</dbReference>
<comment type="catalytic activity">
    <reaction evidence="13">
        <text>L-seryl-[protein] + ATP = O-phospho-L-seryl-[protein] + ADP + H(+)</text>
        <dbReference type="Rhea" id="RHEA:17989"/>
        <dbReference type="Rhea" id="RHEA-COMP:9863"/>
        <dbReference type="Rhea" id="RHEA-COMP:11604"/>
        <dbReference type="ChEBI" id="CHEBI:15378"/>
        <dbReference type="ChEBI" id="CHEBI:29999"/>
        <dbReference type="ChEBI" id="CHEBI:30616"/>
        <dbReference type="ChEBI" id="CHEBI:83421"/>
        <dbReference type="ChEBI" id="CHEBI:456216"/>
    </reaction>
</comment>
<dbReference type="PANTHER" id="PTHR27005">
    <property type="entry name" value="WALL-ASSOCIATED RECEPTOR KINASE-LIKE 21"/>
    <property type="match status" value="1"/>
</dbReference>
<dbReference type="InterPro" id="IPR000719">
    <property type="entry name" value="Prot_kinase_dom"/>
</dbReference>
<keyword evidence="4 17" id="KW-0812">Transmembrane</keyword>
<dbReference type="OrthoDB" id="4062651at2759"/>
<feature type="binding site" evidence="16">
    <location>
        <position position="492"/>
    </location>
    <ligand>
        <name>ATP</name>
        <dbReference type="ChEBI" id="CHEBI:30616"/>
    </ligand>
</feature>
<dbReference type="Gene3D" id="1.10.510.10">
    <property type="entry name" value="Transferase(Phosphotransferase) domain 1"/>
    <property type="match status" value="1"/>
</dbReference>
<keyword evidence="11" id="KW-1015">Disulfide bond</keyword>
<comment type="subcellular location">
    <subcellularLocation>
        <location evidence="1">Membrane</location>
        <topology evidence="1">Single-pass type I membrane protein</topology>
    </subcellularLocation>
</comment>
<comment type="catalytic activity">
    <reaction evidence="14">
        <text>L-threonyl-[protein] + ATP = O-phospho-L-threonyl-[protein] + ADP + H(+)</text>
        <dbReference type="Rhea" id="RHEA:46608"/>
        <dbReference type="Rhea" id="RHEA-COMP:11060"/>
        <dbReference type="Rhea" id="RHEA-COMP:11605"/>
        <dbReference type="ChEBI" id="CHEBI:15378"/>
        <dbReference type="ChEBI" id="CHEBI:30013"/>
        <dbReference type="ChEBI" id="CHEBI:30616"/>
        <dbReference type="ChEBI" id="CHEBI:61977"/>
        <dbReference type="ChEBI" id="CHEBI:456216"/>
    </reaction>
</comment>
<dbReference type="InterPro" id="IPR045274">
    <property type="entry name" value="WAK-like"/>
</dbReference>
<proteinExistence type="predicted"/>
<dbReference type="InterPro" id="IPR017441">
    <property type="entry name" value="Protein_kinase_ATP_BS"/>
</dbReference>
<feature type="transmembrane region" description="Helical" evidence="17">
    <location>
        <begin position="385"/>
        <end position="412"/>
    </location>
</feature>
<dbReference type="AlphaFoldDB" id="A0A2R6Q120"/>
<evidence type="ECO:0000256" key="13">
    <source>
        <dbReference type="ARBA" id="ARBA00047558"/>
    </source>
</evidence>
<evidence type="ECO:0000256" key="4">
    <source>
        <dbReference type="ARBA" id="ARBA00022692"/>
    </source>
</evidence>
<dbReference type="InterPro" id="IPR000742">
    <property type="entry name" value="EGF"/>
</dbReference>
<reference evidence="21" key="2">
    <citation type="journal article" date="2018" name="BMC Genomics">
        <title>A manually annotated Actinidia chinensis var. chinensis (kiwifruit) genome highlights the challenges associated with draft genomes and gene prediction in plants.</title>
        <authorList>
            <person name="Pilkington S.M."/>
            <person name="Crowhurst R."/>
            <person name="Hilario E."/>
            <person name="Nardozza S."/>
            <person name="Fraser L."/>
            <person name="Peng Y."/>
            <person name="Gunaseelan K."/>
            <person name="Simpson R."/>
            <person name="Tahir J."/>
            <person name="Deroles S.C."/>
            <person name="Templeton K."/>
            <person name="Luo Z."/>
            <person name="Davy M."/>
            <person name="Cheng C."/>
            <person name="McNeilage M."/>
            <person name="Scaglione D."/>
            <person name="Liu Y."/>
            <person name="Zhang Q."/>
            <person name="Datson P."/>
            <person name="De Silva N."/>
            <person name="Gardiner S.E."/>
            <person name="Bassett H."/>
            <person name="Chagne D."/>
            <person name="McCallum J."/>
            <person name="Dzierzon H."/>
            <person name="Deng C."/>
            <person name="Wang Y.Y."/>
            <person name="Barron L."/>
            <person name="Manako K."/>
            <person name="Bowen J."/>
            <person name="Foster T.M."/>
            <person name="Erridge Z.A."/>
            <person name="Tiffin H."/>
            <person name="Waite C.N."/>
            <person name="Davies K.M."/>
            <person name="Grierson E.P."/>
            <person name="Laing W.A."/>
            <person name="Kirk R."/>
            <person name="Chen X."/>
            <person name="Wood M."/>
            <person name="Montefiori M."/>
            <person name="Brummell D.A."/>
            <person name="Schwinn K.E."/>
            <person name="Catanach A."/>
            <person name="Fullerton C."/>
            <person name="Li D."/>
            <person name="Meiyalaghan S."/>
            <person name="Nieuwenhuizen N."/>
            <person name="Read N."/>
            <person name="Prakash R."/>
            <person name="Hunter D."/>
            <person name="Zhang H."/>
            <person name="McKenzie M."/>
            <person name="Knabel M."/>
            <person name="Harris A."/>
            <person name="Allan A.C."/>
            <person name="Gleave A."/>
            <person name="Chen A."/>
            <person name="Janssen B.J."/>
            <person name="Plunkett B."/>
            <person name="Ampomah-Dwamena C."/>
            <person name="Voogd C."/>
            <person name="Leif D."/>
            <person name="Lafferty D."/>
            <person name="Souleyre E.J.F."/>
            <person name="Varkonyi-Gasic E."/>
            <person name="Gambi F."/>
            <person name="Hanley J."/>
            <person name="Yao J.L."/>
            <person name="Cheung J."/>
            <person name="David K.M."/>
            <person name="Warren B."/>
            <person name="Marsh K."/>
            <person name="Snowden K.C."/>
            <person name="Lin-Wang K."/>
            <person name="Brian L."/>
            <person name="Martinez-Sanchez M."/>
            <person name="Wang M."/>
            <person name="Ileperuma N."/>
            <person name="Macnee N."/>
            <person name="Campin R."/>
            <person name="McAtee P."/>
            <person name="Drummond R.S.M."/>
            <person name="Espley R.V."/>
            <person name="Ireland H.S."/>
            <person name="Wu R."/>
            <person name="Atkinson R.G."/>
            <person name="Karunairetnam S."/>
            <person name="Bulley S."/>
            <person name="Chunkath S."/>
            <person name="Hanley Z."/>
            <person name="Storey R."/>
            <person name="Thrimawithana A.H."/>
            <person name="Thomson S."/>
            <person name="David C."/>
            <person name="Testolin R."/>
            <person name="Huang H."/>
            <person name="Hellens R.P."/>
            <person name="Schaffer R.J."/>
        </authorList>
    </citation>
    <scope>NUCLEOTIDE SEQUENCE [LARGE SCALE GENOMIC DNA]</scope>
    <source>
        <strain evidence="21">cv. Red5</strain>
    </source>
</reference>
<accession>A0A2R6Q120</accession>
<dbReference type="CDD" id="cd00054">
    <property type="entry name" value="EGF_CA"/>
    <property type="match status" value="1"/>
</dbReference>
<organism evidence="20 21">
    <name type="scientific">Actinidia chinensis var. chinensis</name>
    <name type="common">Chinese soft-hair kiwi</name>
    <dbReference type="NCBI Taxonomy" id="1590841"/>
    <lineage>
        <taxon>Eukaryota</taxon>
        <taxon>Viridiplantae</taxon>
        <taxon>Streptophyta</taxon>
        <taxon>Embryophyta</taxon>
        <taxon>Tracheophyta</taxon>
        <taxon>Spermatophyta</taxon>
        <taxon>Magnoliopsida</taxon>
        <taxon>eudicotyledons</taxon>
        <taxon>Gunneridae</taxon>
        <taxon>Pentapetalae</taxon>
        <taxon>asterids</taxon>
        <taxon>Ericales</taxon>
        <taxon>Actinidiaceae</taxon>
        <taxon>Actinidia</taxon>
    </lineage>
</organism>
<keyword evidence="3" id="KW-0808">Transferase</keyword>
<evidence type="ECO:0000256" key="1">
    <source>
        <dbReference type="ARBA" id="ARBA00004479"/>
    </source>
</evidence>
<reference evidence="20 21" key="1">
    <citation type="submission" date="2017-07" db="EMBL/GenBank/DDBJ databases">
        <title>An improved, manually edited Actinidia chinensis var. chinensis (kiwifruit) genome highlights the challenges associated with draft genomes and gene prediction in plants.</title>
        <authorList>
            <person name="Pilkington S."/>
            <person name="Crowhurst R."/>
            <person name="Hilario E."/>
            <person name="Nardozza S."/>
            <person name="Fraser L."/>
            <person name="Peng Y."/>
            <person name="Gunaseelan K."/>
            <person name="Simpson R."/>
            <person name="Tahir J."/>
            <person name="Deroles S."/>
            <person name="Templeton K."/>
            <person name="Luo Z."/>
            <person name="Davy M."/>
            <person name="Cheng C."/>
            <person name="Mcneilage M."/>
            <person name="Scaglione D."/>
            <person name="Liu Y."/>
            <person name="Zhang Q."/>
            <person name="Datson P."/>
            <person name="De Silva N."/>
            <person name="Gardiner S."/>
            <person name="Bassett H."/>
            <person name="Chagne D."/>
            <person name="Mccallum J."/>
            <person name="Dzierzon H."/>
            <person name="Deng C."/>
            <person name="Wang Y.-Y."/>
            <person name="Barron N."/>
            <person name="Manako K."/>
            <person name="Bowen J."/>
            <person name="Foster T."/>
            <person name="Erridge Z."/>
            <person name="Tiffin H."/>
            <person name="Waite C."/>
            <person name="Davies K."/>
            <person name="Grierson E."/>
            <person name="Laing W."/>
            <person name="Kirk R."/>
            <person name="Chen X."/>
            <person name="Wood M."/>
            <person name="Montefiori M."/>
            <person name="Brummell D."/>
            <person name="Schwinn K."/>
            <person name="Catanach A."/>
            <person name="Fullerton C."/>
            <person name="Li D."/>
            <person name="Meiyalaghan S."/>
            <person name="Nieuwenhuizen N."/>
            <person name="Read N."/>
            <person name="Prakash R."/>
            <person name="Hunter D."/>
            <person name="Zhang H."/>
            <person name="Mckenzie M."/>
            <person name="Knabel M."/>
            <person name="Harris A."/>
            <person name="Allan A."/>
            <person name="Chen A."/>
            <person name="Janssen B."/>
            <person name="Plunkett B."/>
            <person name="Dwamena C."/>
            <person name="Voogd C."/>
            <person name="Leif D."/>
            <person name="Lafferty D."/>
            <person name="Souleyre E."/>
            <person name="Varkonyi-Gasic E."/>
            <person name="Gambi F."/>
            <person name="Hanley J."/>
            <person name="Yao J.-L."/>
            <person name="Cheung J."/>
            <person name="David K."/>
            <person name="Warren B."/>
            <person name="Marsh K."/>
            <person name="Snowden K."/>
            <person name="Lin-Wang K."/>
            <person name="Brian L."/>
            <person name="Martinez-Sanchez M."/>
            <person name="Wang M."/>
            <person name="Ileperuma N."/>
            <person name="Macnee N."/>
            <person name="Campin R."/>
            <person name="Mcatee P."/>
            <person name="Drummond R."/>
            <person name="Espley R."/>
            <person name="Ireland H."/>
            <person name="Wu R."/>
            <person name="Atkinson R."/>
            <person name="Karunairetnam S."/>
            <person name="Bulley S."/>
            <person name="Chunkath S."/>
            <person name="Hanley Z."/>
            <person name="Storey R."/>
            <person name="Thrimawithana A."/>
            <person name="Thomson S."/>
            <person name="David C."/>
            <person name="Testolin R."/>
        </authorList>
    </citation>
    <scope>NUCLEOTIDE SEQUENCE [LARGE SCALE GENOMIC DNA]</scope>
    <source>
        <strain evidence="21">cv. Red5</strain>
        <tissue evidence="20">Young leaf</tissue>
    </source>
</reference>
<dbReference type="Pfam" id="PF07714">
    <property type="entry name" value="PK_Tyr_Ser-Thr"/>
    <property type="match status" value="1"/>
</dbReference>
<evidence type="ECO:0000256" key="14">
    <source>
        <dbReference type="ARBA" id="ARBA00047951"/>
    </source>
</evidence>
<dbReference type="GO" id="GO:0004674">
    <property type="term" value="F:protein serine/threonine kinase activity"/>
    <property type="evidence" value="ECO:0007669"/>
    <property type="project" value="UniProtKB-KW"/>
</dbReference>
<evidence type="ECO:0000256" key="10">
    <source>
        <dbReference type="ARBA" id="ARBA00023136"/>
    </source>
</evidence>
<keyword evidence="21" id="KW-1185">Reference proteome</keyword>
<keyword evidence="20" id="KW-0675">Receptor</keyword>
<name>A0A2R6Q120_ACTCC</name>
<dbReference type="FunFam" id="1.10.510.10:FF:000084">
    <property type="entry name" value="Wall-associated receptor kinase 2"/>
    <property type="match status" value="1"/>
</dbReference>
<comment type="caution">
    <text evidence="20">The sequence shown here is derived from an EMBL/GenBank/DDBJ whole genome shotgun (WGS) entry which is preliminary data.</text>
</comment>